<protein>
    <submittedName>
        <fullName evidence="1">Uncharacterized protein</fullName>
    </submittedName>
</protein>
<organism evidence="1 2">
    <name type="scientific">Caerostris extrusa</name>
    <name type="common">Bark spider</name>
    <name type="synonym">Caerostris bankana</name>
    <dbReference type="NCBI Taxonomy" id="172846"/>
    <lineage>
        <taxon>Eukaryota</taxon>
        <taxon>Metazoa</taxon>
        <taxon>Ecdysozoa</taxon>
        <taxon>Arthropoda</taxon>
        <taxon>Chelicerata</taxon>
        <taxon>Arachnida</taxon>
        <taxon>Araneae</taxon>
        <taxon>Araneomorphae</taxon>
        <taxon>Entelegynae</taxon>
        <taxon>Araneoidea</taxon>
        <taxon>Araneidae</taxon>
        <taxon>Caerostris</taxon>
    </lineage>
</organism>
<accession>A0AAV4TZ41</accession>
<sequence>MLVVSSEIFYELKTIVNREDCDGFAIMEAAATTDSLKHYRKLDYVLPALPRSRQIASGIIFLEWPLPVQVTLQGPLRFLLQSFEARTSELGLGQFSC</sequence>
<name>A0AAV4TZ41_CAEEX</name>
<keyword evidence="2" id="KW-1185">Reference proteome</keyword>
<gene>
    <name evidence="1" type="ORF">CEXT_66121</name>
</gene>
<comment type="caution">
    <text evidence="1">The sequence shown here is derived from an EMBL/GenBank/DDBJ whole genome shotgun (WGS) entry which is preliminary data.</text>
</comment>
<evidence type="ECO:0000313" key="2">
    <source>
        <dbReference type="Proteomes" id="UP001054945"/>
    </source>
</evidence>
<evidence type="ECO:0000313" key="1">
    <source>
        <dbReference type="EMBL" id="GIY50626.1"/>
    </source>
</evidence>
<dbReference type="EMBL" id="BPLR01011998">
    <property type="protein sequence ID" value="GIY50626.1"/>
    <property type="molecule type" value="Genomic_DNA"/>
</dbReference>
<proteinExistence type="predicted"/>
<dbReference type="AlphaFoldDB" id="A0AAV4TZ41"/>
<reference evidence="1 2" key="1">
    <citation type="submission" date="2021-06" db="EMBL/GenBank/DDBJ databases">
        <title>Caerostris extrusa draft genome.</title>
        <authorList>
            <person name="Kono N."/>
            <person name="Arakawa K."/>
        </authorList>
    </citation>
    <scope>NUCLEOTIDE SEQUENCE [LARGE SCALE GENOMIC DNA]</scope>
</reference>
<dbReference type="Proteomes" id="UP001054945">
    <property type="component" value="Unassembled WGS sequence"/>
</dbReference>